<sequence>MLVVLATWEAKAGGLLDPRNSRLQTIEIVIFKIITQKLLEHKLKECTEQYKTSENVLRALQNVGQIGSEVLKNLTE</sequence>
<proteinExistence type="predicted"/>
<protein>
    <submittedName>
        <fullName evidence="1">Uncharacterized protein</fullName>
    </submittedName>
</protein>
<accession>A0A8C9DUQ4</accession>
<evidence type="ECO:0000313" key="2">
    <source>
        <dbReference type="Proteomes" id="UP000694414"/>
    </source>
</evidence>
<dbReference type="AlphaFoldDB" id="A0A8C9DUQ4"/>
<organism evidence="1 2">
    <name type="scientific">Prolemur simus</name>
    <name type="common">Greater bamboo lemur</name>
    <name type="synonym">Hapalemur simus</name>
    <dbReference type="NCBI Taxonomy" id="1328070"/>
    <lineage>
        <taxon>Eukaryota</taxon>
        <taxon>Metazoa</taxon>
        <taxon>Chordata</taxon>
        <taxon>Craniata</taxon>
        <taxon>Vertebrata</taxon>
        <taxon>Euteleostomi</taxon>
        <taxon>Mammalia</taxon>
        <taxon>Eutheria</taxon>
        <taxon>Euarchontoglires</taxon>
        <taxon>Primates</taxon>
        <taxon>Strepsirrhini</taxon>
        <taxon>Lemuriformes</taxon>
        <taxon>Lemuridae</taxon>
        <taxon>Prolemur</taxon>
    </lineage>
</organism>
<dbReference type="Ensembl" id="ENSPSMT00000041531.1">
    <property type="protein sequence ID" value="ENSPSMP00000036054.1"/>
    <property type="gene ID" value="ENSPSMG00000024795.1"/>
</dbReference>
<dbReference type="Proteomes" id="UP000694414">
    <property type="component" value="Unplaced"/>
</dbReference>
<name>A0A8C9DUQ4_PROSS</name>
<evidence type="ECO:0000313" key="1">
    <source>
        <dbReference type="Ensembl" id="ENSPSMP00000036054.1"/>
    </source>
</evidence>
<reference evidence="1" key="2">
    <citation type="submission" date="2025-09" db="UniProtKB">
        <authorList>
            <consortium name="Ensembl"/>
        </authorList>
    </citation>
    <scope>IDENTIFICATION</scope>
</reference>
<reference evidence="1" key="1">
    <citation type="submission" date="2025-08" db="UniProtKB">
        <authorList>
            <consortium name="Ensembl"/>
        </authorList>
    </citation>
    <scope>IDENTIFICATION</scope>
</reference>
<keyword evidence="2" id="KW-1185">Reference proteome</keyword>